<dbReference type="InterPro" id="IPR045598">
    <property type="entry name" value="DUF6457"/>
</dbReference>
<reference evidence="2 3" key="1">
    <citation type="submission" date="2019-06" db="EMBL/GenBank/DDBJ databases">
        <title>Whole genome shotgun sequence of Cellulomonas uda NBRC 3747.</title>
        <authorList>
            <person name="Hosoyama A."/>
            <person name="Uohara A."/>
            <person name="Ohji S."/>
            <person name="Ichikawa N."/>
        </authorList>
    </citation>
    <scope>NUCLEOTIDE SEQUENCE [LARGE SCALE GENOMIC DNA]</scope>
    <source>
        <strain evidence="2 3">NBRC 3747</strain>
    </source>
</reference>
<organism evidence="2 3">
    <name type="scientific">Cellulomonas uda</name>
    <dbReference type="NCBI Taxonomy" id="1714"/>
    <lineage>
        <taxon>Bacteria</taxon>
        <taxon>Bacillati</taxon>
        <taxon>Actinomycetota</taxon>
        <taxon>Actinomycetes</taxon>
        <taxon>Micrococcales</taxon>
        <taxon>Cellulomonadaceae</taxon>
        <taxon>Cellulomonas</taxon>
    </lineage>
</organism>
<evidence type="ECO:0000259" key="1">
    <source>
        <dbReference type="Pfam" id="PF20058"/>
    </source>
</evidence>
<comment type="caution">
    <text evidence="2">The sequence shown here is derived from an EMBL/GenBank/DDBJ whole genome shotgun (WGS) entry which is preliminary data.</text>
</comment>
<dbReference type="Proteomes" id="UP000315842">
    <property type="component" value="Unassembled WGS sequence"/>
</dbReference>
<dbReference type="AlphaFoldDB" id="A0A4Y3K8S7"/>
<evidence type="ECO:0000313" key="2">
    <source>
        <dbReference type="EMBL" id="GEA80871.1"/>
    </source>
</evidence>
<name>A0A4Y3K8S7_CELUD</name>
<gene>
    <name evidence="2" type="ORF">CUD01_13150</name>
</gene>
<proteinExistence type="predicted"/>
<evidence type="ECO:0000313" key="3">
    <source>
        <dbReference type="Proteomes" id="UP000315842"/>
    </source>
</evidence>
<protein>
    <recommendedName>
        <fullName evidence="1">DUF6457 domain-containing protein</fullName>
    </recommendedName>
</protein>
<dbReference type="Pfam" id="PF20058">
    <property type="entry name" value="DUF6457"/>
    <property type="match status" value="1"/>
</dbReference>
<keyword evidence="3" id="KW-1185">Reference proteome</keyword>
<feature type="domain" description="DUF6457" evidence="1">
    <location>
        <begin position="9"/>
        <end position="85"/>
    </location>
</feature>
<sequence length="87" mass="8908">MTDPRRAPGADLPQWVEHLTTRLGVDPALVDVDRLLELSSGVAHSVARPAVPVSMFVAGLAAAGRSPDEIAALLADVDSAAAAWGAP</sequence>
<dbReference type="RefSeq" id="WP_141319703.1">
    <property type="nucleotide sequence ID" value="NZ_BJLP01000017.1"/>
</dbReference>
<accession>A0A4Y3K8S7</accession>
<dbReference type="EMBL" id="BJLP01000017">
    <property type="protein sequence ID" value="GEA80871.1"/>
    <property type="molecule type" value="Genomic_DNA"/>
</dbReference>